<dbReference type="SUPFAM" id="SSF74788">
    <property type="entry name" value="Cullin repeat-like"/>
    <property type="match status" value="1"/>
</dbReference>
<sequence length="622" mass="71129">MEETMETSMRVIAAWDYETSDISPNTSLFNHHTREEVLEFMRAVTDLHATHQFFSTNNFSYHIHYPLHKKIVSCQNLLRIAKKRLSSEFFSLLKVNSKHNIDYYSVEDGHSPVSSSDSSTSNTNNADLNIFTVSNINYQEDSTTEEASAMADLKLIANCMMAAGFGKKCLKIYKLTRRSFIEDALLKLGARKLTKSHVQKLDWETINAKMTIWLKNVGICVKIFEQEKILCEHLFGACTLSTVTDSCFSEVCKEVALTLFIIPGKLAKHAKKSSDKIFKFLQLYEGMSEDTTSKIDKLFSSELTATVRIQLRSSMGRIAEAVKSMQTDFEASIQKDASKGIVHGGGAHPLTKAVMNYIVHLSNHASALDEILSDFPVSLQSPLPESYFEGETMSSPVTLHFAWLILVLLSKLDSKSELYKDASLSYLFLANNLQYVVTKVKCTKLYNVLGEKWVNKHASKVVQYAANYERMGWGRVISVLPKDLTVEISLDNVKESFKRFNVDFEEEYRKQVDWVVQDPKLREEMKASIIRKVDVRYRKMYDKYKVVLAKSRERGKIDSVVKFTPEDLENYLLDLLDCHEDEEVVSPSEKSETPPSNDKKENPVLQRRSRRLLLLVRQHHNH</sequence>
<evidence type="ECO:0000259" key="5">
    <source>
        <dbReference type="Pfam" id="PF03081"/>
    </source>
</evidence>
<proteinExistence type="inferred from homology"/>
<name>A0A9R0K5K6_SPIOL</name>
<dbReference type="GO" id="GO:0000145">
    <property type="term" value="C:exocyst"/>
    <property type="evidence" value="ECO:0000318"/>
    <property type="project" value="GO_Central"/>
</dbReference>
<evidence type="ECO:0000256" key="4">
    <source>
        <dbReference type="SAM" id="MobiDB-lite"/>
    </source>
</evidence>
<evidence type="ECO:0000313" key="7">
    <source>
        <dbReference type="RefSeq" id="XP_021858563.1"/>
    </source>
</evidence>
<dbReference type="RefSeq" id="XP_021858563.1">
    <property type="nucleotide sequence ID" value="XM_022002871.2"/>
</dbReference>
<dbReference type="GO" id="GO:0015031">
    <property type="term" value="P:protein transport"/>
    <property type="evidence" value="ECO:0007669"/>
    <property type="project" value="UniProtKB-KW"/>
</dbReference>
<evidence type="ECO:0000256" key="3">
    <source>
        <dbReference type="RuleBase" id="RU365026"/>
    </source>
</evidence>
<evidence type="ECO:0000256" key="1">
    <source>
        <dbReference type="ARBA" id="ARBA00006756"/>
    </source>
</evidence>
<keyword evidence="3" id="KW-0653">Protein transport</keyword>
<dbReference type="Proteomes" id="UP000813463">
    <property type="component" value="Chromosome 6"/>
</dbReference>
<organism evidence="6 7">
    <name type="scientific">Spinacia oleracea</name>
    <name type="common">Spinach</name>
    <dbReference type="NCBI Taxonomy" id="3562"/>
    <lineage>
        <taxon>Eukaryota</taxon>
        <taxon>Viridiplantae</taxon>
        <taxon>Streptophyta</taxon>
        <taxon>Embryophyta</taxon>
        <taxon>Tracheophyta</taxon>
        <taxon>Spermatophyta</taxon>
        <taxon>Magnoliopsida</taxon>
        <taxon>eudicotyledons</taxon>
        <taxon>Gunneridae</taxon>
        <taxon>Pentapetalae</taxon>
        <taxon>Caryophyllales</taxon>
        <taxon>Chenopodiaceae</taxon>
        <taxon>Chenopodioideae</taxon>
        <taxon>Anserineae</taxon>
        <taxon>Spinacia</taxon>
    </lineage>
</organism>
<keyword evidence="2 3" id="KW-0813">Transport</keyword>
<feature type="compositionally biased region" description="Basic and acidic residues" evidence="4">
    <location>
        <begin position="589"/>
        <end position="602"/>
    </location>
</feature>
<feature type="domain" description="Exocyst complex subunit Exo70 C-terminal" evidence="5">
    <location>
        <begin position="213"/>
        <end position="574"/>
    </location>
</feature>
<dbReference type="Pfam" id="PF03081">
    <property type="entry name" value="Exo70_C"/>
    <property type="match status" value="1"/>
</dbReference>
<dbReference type="PANTHER" id="PTHR12542:SF17">
    <property type="entry name" value="EXOCYST SUBUNIT EXO70 FAMILY PROTEIN"/>
    <property type="match status" value="1"/>
</dbReference>
<feature type="region of interest" description="Disordered" evidence="4">
    <location>
        <begin position="583"/>
        <end position="606"/>
    </location>
</feature>
<reference evidence="7" key="2">
    <citation type="submission" date="2025-08" db="UniProtKB">
        <authorList>
            <consortium name="RefSeq"/>
        </authorList>
    </citation>
    <scope>IDENTIFICATION</scope>
    <source>
        <tissue evidence="7">Leaf</tissue>
    </source>
</reference>
<accession>A0A9R0K5K6</accession>
<evidence type="ECO:0000313" key="6">
    <source>
        <dbReference type="Proteomes" id="UP000813463"/>
    </source>
</evidence>
<dbReference type="OrthoDB" id="1922221at2759"/>
<keyword evidence="3" id="KW-0268">Exocytosis</keyword>
<dbReference type="PANTHER" id="PTHR12542">
    <property type="entry name" value="EXOCYST COMPLEX PROTEIN EXO70"/>
    <property type="match status" value="1"/>
</dbReference>
<dbReference type="InterPro" id="IPR046364">
    <property type="entry name" value="Exo70_C"/>
</dbReference>
<dbReference type="InterPro" id="IPR016159">
    <property type="entry name" value="Cullin_repeat-like_dom_sf"/>
</dbReference>
<dbReference type="Pfam" id="PF20669">
    <property type="entry name" value="Exo70_N"/>
    <property type="match status" value="1"/>
</dbReference>
<dbReference type="Gene3D" id="1.20.1280.170">
    <property type="entry name" value="Exocyst complex component Exo70"/>
    <property type="match status" value="1"/>
</dbReference>
<dbReference type="GO" id="GO:0006887">
    <property type="term" value="P:exocytosis"/>
    <property type="evidence" value="ECO:0000318"/>
    <property type="project" value="GO_Central"/>
</dbReference>
<reference evidence="6" key="1">
    <citation type="journal article" date="2021" name="Nat. Commun.">
        <title>Genomic analyses provide insights into spinach domestication and the genetic basis of agronomic traits.</title>
        <authorList>
            <person name="Cai X."/>
            <person name="Sun X."/>
            <person name="Xu C."/>
            <person name="Sun H."/>
            <person name="Wang X."/>
            <person name="Ge C."/>
            <person name="Zhang Z."/>
            <person name="Wang Q."/>
            <person name="Fei Z."/>
            <person name="Jiao C."/>
            <person name="Wang Q."/>
        </authorList>
    </citation>
    <scope>NUCLEOTIDE SEQUENCE [LARGE SCALE GENOMIC DNA]</scope>
    <source>
        <strain evidence="6">cv. Varoflay</strain>
    </source>
</reference>
<dbReference type="AlphaFoldDB" id="A0A9R0K5K6"/>
<keyword evidence="6" id="KW-1185">Reference proteome</keyword>
<comment type="function">
    <text evidence="3">Component of the exocyst complex.</text>
</comment>
<dbReference type="GO" id="GO:0005546">
    <property type="term" value="F:phosphatidylinositol-4,5-bisphosphate binding"/>
    <property type="evidence" value="ECO:0007669"/>
    <property type="project" value="InterPro"/>
</dbReference>
<comment type="similarity">
    <text evidence="1 3">Belongs to the EXO70 family.</text>
</comment>
<dbReference type="InterPro" id="IPR004140">
    <property type="entry name" value="Exo70"/>
</dbReference>
<gene>
    <name evidence="7" type="primary">LOC110797756</name>
</gene>
<evidence type="ECO:0000256" key="2">
    <source>
        <dbReference type="ARBA" id="ARBA00022448"/>
    </source>
</evidence>
<protein>
    <recommendedName>
        <fullName evidence="3">Exocyst subunit Exo70 family protein</fullName>
    </recommendedName>
</protein>
<dbReference type="KEGG" id="soe:110797756"/>
<dbReference type="GeneID" id="110797756"/>